<accession>A0A8H2ZZU9</accession>
<evidence type="ECO:0000256" key="3">
    <source>
        <dbReference type="SAM" id="SignalP"/>
    </source>
</evidence>
<protein>
    <submittedName>
        <fullName evidence="4">Uncharacterized protein</fullName>
    </submittedName>
</protein>
<feature type="region of interest" description="Disordered" evidence="1">
    <location>
        <begin position="372"/>
        <end position="441"/>
    </location>
</feature>
<feature type="transmembrane region" description="Helical" evidence="2">
    <location>
        <begin position="117"/>
        <end position="139"/>
    </location>
</feature>
<name>A0A8H2ZZU9_9AGAM</name>
<feature type="signal peptide" evidence="3">
    <location>
        <begin position="1"/>
        <end position="16"/>
    </location>
</feature>
<dbReference type="AlphaFoldDB" id="A0A8H2ZZU9"/>
<gene>
    <name evidence="4" type="ORF">RDB_LOCUS34937</name>
</gene>
<keyword evidence="3" id="KW-0732">Signal</keyword>
<feature type="region of interest" description="Disordered" evidence="1">
    <location>
        <begin position="172"/>
        <end position="203"/>
    </location>
</feature>
<organism evidence="4 5">
    <name type="scientific">Rhizoctonia solani</name>
    <dbReference type="NCBI Taxonomy" id="456999"/>
    <lineage>
        <taxon>Eukaryota</taxon>
        <taxon>Fungi</taxon>
        <taxon>Dikarya</taxon>
        <taxon>Basidiomycota</taxon>
        <taxon>Agaricomycotina</taxon>
        <taxon>Agaricomycetes</taxon>
        <taxon>Cantharellales</taxon>
        <taxon>Ceratobasidiaceae</taxon>
        <taxon>Rhizoctonia</taxon>
    </lineage>
</organism>
<feature type="chain" id="PRO_5034454578" evidence="3">
    <location>
        <begin position="17"/>
        <end position="441"/>
    </location>
</feature>
<evidence type="ECO:0000313" key="5">
    <source>
        <dbReference type="Proteomes" id="UP000663846"/>
    </source>
</evidence>
<keyword evidence="2" id="KW-0472">Membrane</keyword>
<dbReference type="EMBL" id="CAJMWS010000220">
    <property type="protein sequence ID" value="CAE6381819.1"/>
    <property type="molecule type" value="Genomic_DNA"/>
</dbReference>
<keyword evidence="2" id="KW-1133">Transmembrane helix</keyword>
<sequence>MRILTSILALCALAWAQEPTRTTEPISAITPKTWAQNATSTRPTVPAYSAPPVSWTTITSGSVIYKVAVTPTVIGYSTITTGGGVMVIPITSAVVPTIIGNSEEPLVPTNIHKTRTIVLSVIFSFIGAVLLILAAMFLMRVRAQRRMRNNRTWAIRPGGWVDESKQGYPIDLEINPNRNPNPFSEPRVPAPAPSHTRQRSLAPAPLGQESKQYVLFEAHGSSPRFYYYRATPFRAGSSGDVPDWTYGVAKNRPILFTLPGALHSSLPRINRLILLTSPMDEENELVLETTAHFQLLDLEDRRAELKLGDPTLPDLKTTYDLIEVDIQATLQSIRDRRIARAIHNAGRTADLILISSIAQTELRAQEERRRLLGLPRRGLRQSSTSSSSGSSSSSNTLSSSEFVPSDPSSPNSSISDLPGPSNRRIVDQDIPSINTSRRKFL</sequence>
<comment type="caution">
    <text evidence="4">The sequence shown here is derived from an EMBL/GenBank/DDBJ whole genome shotgun (WGS) entry which is preliminary data.</text>
</comment>
<dbReference type="Proteomes" id="UP000663846">
    <property type="component" value="Unassembled WGS sequence"/>
</dbReference>
<reference evidence="4" key="1">
    <citation type="submission" date="2021-01" db="EMBL/GenBank/DDBJ databases">
        <authorList>
            <person name="Kaushik A."/>
        </authorList>
    </citation>
    <scope>NUCLEOTIDE SEQUENCE</scope>
    <source>
        <strain evidence="4">AG1-1C</strain>
    </source>
</reference>
<evidence type="ECO:0000313" key="4">
    <source>
        <dbReference type="EMBL" id="CAE6381819.1"/>
    </source>
</evidence>
<feature type="compositionally biased region" description="Low complexity" evidence="1">
    <location>
        <begin position="372"/>
        <end position="418"/>
    </location>
</feature>
<evidence type="ECO:0000256" key="2">
    <source>
        <dbReference type="SAM" id="Phobius"/>
    </source>
</evidence>
<proteinExistence type="predicted"/>
<evidence type="ECO:0000256" key="1">
    <source>
        <dbReference type="SAM" id="MobiDB-lite"/>
    </source>
</evidence>
<keyword evidence="2" id="KW-0812">Transmembrane</keyword>